<sequence length="542" mass="62503">MCLPKHQGGLGFRDIALFNQALLAKQAWRLLQNPNCLFSKLIKSRYFPQSEFLDSCLGSRPSFGWRSIQHGRELLKHGLRKRVGNGESINVWTDYWLDDNGLRAPWIKNPIINIDLKVCDLIDARRRDWDIDKLQEQFYPDDVALIRANRPVVAVDDFWIWKHNRSGDFSVKSGYWLAAQLFKPDIIAAATQQPSINELKIQVWKLKTEPKIKVFLWKVLSGAIPVMDLLSLRGMKVDDRCQTCGLGGESIHHVLFGCAASRQIWAMSDYPSPLLGFEERSIYSNIAHFLVNKDNLRWPIELRKSFPWIIWRLWKNRNLLFFEGKCFSALDTIKKVREDVQDWFAAQEVEAERSLDPSRVLQPSGNVQGSCPSSLWKPPPTMWVKCNIGLSWSRRNLLAGVSWVLRDEWGVVLMHSRRAFINIRSRKEAQFLCLVWAVESMVSHRLCKVLFAVEDVVLVGVVNRPQAWPSYRFQSGEILSLLRSFEEWKLVVEDSSSNRGANMIAQSVTLECRLQSYVALSFPCWLWGVFNEEMTFPVSCGV</sequence>
<evidence type="ECO:0000259" key="1">
    <source>
        <dbReference type="Pfam" id="PF13456"/>
    </source>
</evidence>
<keyword evidence="4" id="KW-1185">Reference proteome</keyword>
<evidence type="ECO:0000313" key="4">
    <source>
        <dbReference type="Proteomes" id="UP000694251"/>
    </source>
</evidence>
<protein>
    <submittedName>
        <fullName evidence="3">Reverse transcriptase zinc-binding domain</fullName>
    </submittedName>
</protein>
<dbReference type="EMBL" id="JAEFBJ010000007">
    <property type="protein sequence ID" value="KAG7590131.1"/>
    <property type="molecule type" value="Genomic_DNA"/>
</dbReference>
<dbReference type="OrthoDB" id="1112256at2759"/>
<dbReference type="GO" id="GO:0003676">
    <property type="term" value="F:nucleic acid binding"/>
    <property type="evidence" value="ECO:0007669"/>
    <property type="project" value="InterPro"/>
</dbReference>
<dbReference type="AlphaFoldDB" id="A0A8T2C3Q6"/>
<evidence type="ECO:0000259" key="2">
    <source>
        <dbReference type="Pfam" id="PF13966"/>
    </source>
</evidence>
<feature type="domain" description="Reverse transcriptase zinc-binding" evidence="2">
    <location>
        <begin position="198"/>
        <end position="265"/>
    </location>
</feature>
<dbReference type="Pfam" id="PF13456">
    <property type="entry name" value="RVT_3"/>
    <property type="match status" value="1"/>
</dbReference>
<dbReference type="PANTHER" id="PTHR33116">
    <property type="entry name" value="REVERSE TRANSCRIPTASE ZINC-BINDING DOMAIN-CONTAINING PROTEIN-RELATED-RELATED"/>
    <property type="match status" value="1"/>
</dbReference>
<gene>
    <name evidence="3" type="ORF">ISN44_As07g023240</name>
</gene>
<dbReference type="PANTHER" id="PTHR33116:SF86">
    <property type="entry name" value="REVERSE TRANSCRIPTASE DOMAIN-CONTAINING PROTEIN"/>
    <property type="match status" value="1"/>
</dbReference>
<dbReference type="Proteomes" id="UP000694251">
    <property type="component" value="Chromosome 7"/>
</dbReference>
<proteinExistence type="predicted"/>
<dbReference type="InterPro" id="IPR026960">
    <property type="entry name" value="RVT-Znf"/>
</dbReference>
<keyword evidence="3" id="KW-0808">Transferase</keyword>
<name>A0A8T2C3Q6_ARASU</name>
<dbReference type="GO" id="GO:0004523">
    <property type="term" value="F:RNA-DNA hybrid ribonuclease activity"/>
    <property type="evidence" value="ECO:0007669"/>
    <property type="project" value="InterPro"/>
</dbReference>
<dbReference type="GO" id="GO:0003964">
    <property type="term" value="F:RNA-directed DNA polymerase activity"/>
    <property type="evidence" value="ECO:0007669"/>
    <property type="project" value="UniProtKB-KW"/>
</dbReference>
<evidence type="ECO:0000313" key="3">
    <source>
        <dbReference type="EMBL" id="KAG7590131.1"/>
    </source>
</evidence>
<comment type="caution">
    <text evidence="3">The sequence shown here is derived from an EMBL/GenBank/DDBJ whole genome shotgun (WGS) entry which is preliminary data.</text>
</comment>
<feature type="domain" description="RNase H type-1" evidence="1">
    <location>
        <begin position="391"/>
        <end position="507"/>
    </location>
</feature>
<accession>A0A8T2C3Q6</accession>
<reference evidence="3 4" key="1">
    <citation type="submission" date="2020-12" db="EMBL/GenBank/DDBJ databases">
        <title>Concerted genomic and epigenomic changes stabilize Arabidopsis allopolyploids.</title>
        <authorList>
            <person name="Chen Z."/>
        </authorList>
    </citation>
    <scope>NUCLEOTIDE SEQUENCE [LARGE SCALE GENOMIC DNA]</scope>
    <source>
        <strain evidence="3">As9502</strain>
        <tissue evidence="3">Leaf</tissue>
    </source>
</reference>
<keyword evidence="3" id="KW-0548">Nucleotidyltransferase</keyword>
<dbReference type="InterPro" id="IPR002156">
    <property type="entry name" value="RNaseH_domain"/>
</dbReference>
<keyword evidence="3" id="KW-0695">RNA-directed DNA polymerase</keyword>
<organism evidence="3 4">
    <name type="scientific">Arabidopsis suecica</name>
    <name type="common">Swedish thale-cress</name>
    <name type="synonym">Cardaminopsis suecica</name>
    <dbReference type="NCBI Taxonomy" id="45249"/>
    <lineage>
        <taxon>Eukaryota</taxon>
        <taxon>Viridiplantae</taxon>
        <taxon>Streptophyta</taxon>
        <taxon>Embryophyta</taxon>
        <taxon>Tracheophyta</taxon>
        <taxon>Spermatophyta</taxon>
        <taxon>Magnoliopsida</taxon>
        <taxon>eudicotyledons</taxon>
        <taxon>Gunneridae</taxon>
        <taxon>Pentapetalae</taxon>
        <taxon>rosids</taxon>
        <taxon>malvids</taxon>
        <taxon>Brassicales</taxon>
        <taxon>Brassicaceae</taxon>
        <taxon>Camelineae</taxon>
        <taxon>Arabidopsis</taxon>
    </lineage>
</organism>
<dbReference type="Pfam" id="PF13966">
    <property type="entry name" value="zf-RVT"/>
    <property type="match status" value="1"/>
</dbReference>